<feature type="compositionally biased region" description="Low complexity" evidence="1">
    <location>
        <begin position="94"/>
        <end position="104"/>
    </location>
</feature>
<feature type="compositionally biased region" description="Low complexity" evidence="1">
    <location>
        <begin position="1095"/>
        <end position="1124"/>
    </location>
</feature>
<feature type="compositionally biased region" description="Polar residues" evidence="1">
    <location>
        <begin position="408"/>
        <end position="428"/>
    </location>
</feature>
<reference evidence="3" key="2">
    <citation type="submission" date="2020-01" db="EMBL/GenBank/DDBJ databases">
        <authorList>
            <person name="Korhonen P.K.K."/>
            <person name="Guangxu M.G."/>
            <person name="Wang T.W."/>
            <person name="Stroehlein A.J.S."/>
            <person name="Young N.D."/>
            <person name="Ang C.-S.A."/>
            <person name="Fernando D.W.F."/>
            <person name="Lu H.L."/>
            <person name="Taylor S.T."/>
            <person name="Ehtesham M.E.M."/>
            <person name="Najaraj S.H.N."/>
            <person name="Harsha G.H.G."/>
            <person name="Madugundu A.M."/>
            <person name="Renuse S.R."/>
            <person name="Holt D.H."/>
            <person name="Pandey A.P."/>
            <person name="Papenfuss A.P."/>
            <person name="Gasser R.B.G."/>
            <person name="Fischer K.F."/>
        </authorList>
    </citation>
    <scope>NUCLEOTIDE SEQUENCE</scope>
    <source>
        <strain evidence="3">SSS_KF_BRIS2020</strain>
    </source>
</reference>
<name>A0A834R5X9_SARSC</name>
<feature type="chain" id="PRO_5038259201" evidence="2">
    <location>
        <begin position="21"/>
        <end position="1232"/>
    </location>
</feature>
<protein>
    <submittedName>
        <fullName evidence="3 4">Uncharacterized protein</fullName>
    </submittedName>
</protein>
<evidence type="ECO:0000313" key="3">
    <source>
        <dbReference type="EMBL" id="KAF7489667.1"/>
    </source>
</evidence>
<keyword evidence="5" id="KW-1185">Reference proteome</keyword>
<organism evidence="3">
    <name type="scientific">Sarcoptes scabiei</name>
    <name type="common">Itch mite</name>
    <name type="synonym">Acarus scabiei</name>
    <dbReference type="NCBI Taxonomy" id="52283"/>
    <lineage>
        <taxon>Eukaryota</taxon>
        <taxon>Metazoa</taxon>
        <taxon>Ecdysozoa</taxon>
        <taxon>Arthropoda</taxon>
        <taxon>Chelicerata</taxon>
        <taxon>Arachnida</taxon>
        <taxon>Acari</taxon>
        <taxon>Acariformes</taxon>
        <taxon>Sarcoptiformes</taxon>
        <taxon>Astigmata</taxon>
        <taxon>Psoroptidia</taxon>
        <taxon>Sarcoptoidea</taxon>
        <taxon>Sarcoptidae</taxon>
        <taxon>Sarcoptinae</taxon>
        <taxon>Sarcoptes</taxon>
    </lineage>
</organism>
<feature type="region of interest" description="Disordered" evidence="1">
    <location>
        <begin position="1031"/>
        <end position="1053"/>
    </location>
</feature>
<feature type="compositionally biased region" description="Low complexity" evidence="1">
    <location>
        <begin position="810"/>
        <end position="823"/>
    </location>
</feature>
<feature type="compositionally biased region" description="Low complexity" evidence="1">
    <location>
        <begin position="1181"/>
        <end position="1200"/>
    </location>
</feature>
<feature type="region of interest" description="Disordered" evidence="1">
    <location>
        <begin position="465"/>
        <end position="750"/>
    </location>
</feature>
<feature type="compositionally biased region" description="Low complexity" evidence="1">
    <location>
        <begin position="349"/>
        <end position="362"/>
    </location>
</feature>
<dbReference type="OrthoDB" id="6516590at2759"/>
<gene>
    <name evidence="3" type="ORF">SSS_4708</name>
</gene>
<feature type="compositionally biased region" description="Pro residues" evidence="1">
    <location>
        <begin position="311"/>
        <end position="328"/>
    </location>
</feature>
<feature type="region of interest" description="Disordered" evidence="1">
    <location>
        <begin position="1090"/>
        <end position="1124"/>
    </location>
</feature>
<feature type="compositionally biased region" description="Basic and acidic residues" evidence="1">
    <location>
        <begin position="543"/>
        <end position="553"/>
    </location>
</feature>
<feature type="compositionally biased region" description="Polar residues" evidence="1">
    <location>
        <begin position="697"/>
        <end position="708"/>
    </location>
</feature>
<feature type="compositionally biased region" description="Gly residues" evidence="1">
    <location>
        <begin position="786"/>
        <end position="795"/>
    </location>
</feature>
<feature type="signal peptide" evidence="2">
    <location>
        <begin position="1"/>
        <end position="20"/>
    </location>
</feature>
<evidence type="ECO:0000256" key="1">
    <source>
        <dbReference type="SAM" id="MobiDB-lite"/>
    </source>
</evidence>
<dbReference type="EMBL" id="WVUK01000064">
    <property type="protein sequence ID" value="KAF7489667.1"/>
    <property type="molecule type" value="Genomic_DNA"/>
</dbReference>
<reference evidence="5" key="1">
    <citation type="journal article" date="2020" name="PLoS Negl. Trop. Dis.">
        <title>High-quality nuclear genome for Sarcoptes scabiei-A critical resource for a neglected parasite.</title>
        <authorList>
            <person name="Korhonen P.K."/>
            <person name="Gasser R.B."/>
            <person name="Ma G."/>
            <person name="Wang T."/>
            <person name="Stroehlein A.J."/>
            <person name="Young N.D."/>
            <person name="Ang C.S."/>
            <person name="Fernando D.D."/>
            <person name="Lu H.C."/>
            <person name="Taylor S."/>
            <person name="Reynolds S.L."/>
            <person name="Mofiz E."/>
            <person name="Najaraj S.H."/>
            <person name="Gowda H."/>
            <person name="Madugundu A."/>
            <person name="Renuse S."/>
            <person name="Holt D."/>
            <person name="Pandey A."/>
            <person name="Papenfuss A.T."/>
            <person name="Fischer K."/>
        </authorList>
    </citation>
    <scope>NUCLEOTIDE SEQUENCE [LARGE SCALE GENOMIC DNA]</scope>
</reference>
<feature type="compositionally biased region" description="Polar residues" evidence="1">
    <location>
        <begin position="554"/>
        <end position="564"/>
    </location>
</feature>
<feature type="region of interest" description="Disordered" evidence="1">
    <location>
        <begin position="1176"/>
        <end position="1200"/>
    </location>
</feature>
<feature type="compositionally biased region" description="Basic and acidic residues" evidence="1">
    <location>
        <begin position="499"/>
        <end position="513"/>
    </location>
</feature>
<keyword evidence="2" id="KW-0732">Signal</keyword>
<dbReference type="EnsemblMetazoa" id="SSS_4708s_mrna">
    <property type="protein sequence ID" value="KAF7489667.1"/>
    <property type="gene ID" value="SSS_4708"/>
</dbReference>
<feature type="region of interest" description="Disordered" evidence="1">
    <location>
        <begin position="38"/>
        <end position="155"/>
    </location>
</feature>
<feature type="compositionally biased region" description="Low complexity" evidence="1">
    <location>
        <begin position="1031"/>
        <end position="1043"/>
    </location>
</feature>
<accession>A0A834R5X9</accession>
<feature type="compositionally biased region" description="Polar residues" evidence="1">
    <location>
        <begin position="598"/>
        <end position="612"/>
    </location>
</feature>
<feature type="compositionally biased region" description="Polar residues" evidence="1">
    <location>
        <begin position="645"/>
        <end position="657"/>
    </location>
</feature>
<feature type="region of interest" description="Disordered" evidence="1">
    <location>
        <begin position="305"/>
        <end position="450"/>
    </location>
</feature>
<evidence type="ECO:0000313" key="5">
    <source>
        <dbReference type="Proteomes" id="UP000070412"/>
    </source>
</evidence>
<feature type="region of interest" description="Disordered" evidence="1">
    <location>
        <begin position="249"/>
        <end position="288"/>
    </location>
</feature>
<proteinExistence type="predicted"/>
<evidence type="ECO:0000256" key="2">
    <source>
        <dbReference type="SAM" id="SignalP"/>
    </source>
</evidence>
<feature type="compositionally biased region" description="Polar residues" evidence="1">
    <location>
        <begin position="516"/>
        <end position="537"/>
    </location>
</feature>
<feature type="compositionally biased region" description="Basic residues" evidence="1">
    <location>
        <begin position="175"/>
        <end position="186"/>
    </location>
</feature>
<feature type="region of interest" description="Disordered" evidence="1">
    <location>
        <begin position="763"/>
        <end position="827"/>
    </location>
</feature>
<dbReference type="AlphaFoldDB" id="A0A834R5X9"/>
<reference evidence="4" key="3">
    <citation type="submission" date="2022-06" db="UniProtKB">
        <authorList>
            <consortium name="EnsemblMetazoa"/>
        </authorList>
    </citation>
    <scope>IDENTIFICATION</scope>
</reference>
<feature type="region of interest" description="Disordered" evidence="1">
    <location>
        <begin position="172"/>
        <end position="228"/>
    </location>
</feature>
<feature type="compositionally biased region" description="Low complexity" evidence="1">
    <location>
        <begin position="38"/>
        <end position="58"/>
    </location>
</feature>
<feature type="compositionally biased region" description="Polar residues" evidence="1">
    <location>
        <begin position="203"/>
        <end position="220"/>
    </location>
</feature>
<dbReference type="Proteomes" id="UP000070412">
    <property type="component" value="Unassembled WGS sequence"/>
</dbReference>
<sequence length="1232" mass="138662">MVSKFSLLSSLLTIFVLATGWQVIRIDATVTAASVASSSSSIDNDIVNNNNNNNNNNNENHHHLYNNNNNNAVDDDDDDDEMMKLSSNHHHHQQFSSSNSNFDRQNQEFGLRKSPSQSYDLNNHHNNHHLQQQQQNNAGIDGSRFGDGNHQNENNRDEFGEMFAAQFDHPFSHHQLPHHNHHHSQHHQNDFGNGGQSSDDGDYSQNNGQLLSTSSSNSQDGGLGGQEIGSFTPVSLSVEEAFRKYFPSKDGQEDVFGRSPQSPHSHRQQQLHSNGLGDGGGENQQLNDKDSIDIDSLREIVEKQPLARPNPFDPPSPPLSAFLPPPPNSQRQIIESSGPRPPLPNSFGPPQLLQQPQSQSPLGEPMERPTISPMSMPMNPDEPYRDPQVPMPHLKQTEPEPSKPMQMDDQQQSKFFFPKDSSSQNGHPDQSIFIDDNDEDSYAYNTESLDENGKKMFVYSRPVHLSSDVSSNDGKFVPGPESPGVSPNMINQGIYRKPLAYDDGREEDRHHEPASLSGQFNQNRPYQTEMSVQQERTMPNHPQDVDRYVERNKNNSPQQYQQSIYPEYSGDQQELHQRPQPPETQSKITIETPYPTMDEQQYHQNQQNNPSTIDYEANMPSGSQHIEYGGFVPIKKPLPTEPSGPVQQNNHPSQNFNGEMMMMNDLQPPHPLKNPNQKPPYEFGSNVEDYREPQVPQLPQQPHISVPSQQEQQNRLPPPPPLQLPNHNKDQRPMPFDEFSRPPPQQPKKFRHNLNYESAYHGPAEYDIEPTPSVLDDPDYLSQQGPKGGQNGFNIGGSSRDPPSIDDHFQQQNQPQLRPQKNPSNRFPSLRPFYGRDAIKKLNEFGINENEFYGTVNKILQKSRGLGNKPNFGMGRQPYIPKMNLYRLPSKNRPRPYQGQKQSFFRNPKPMASEFDFSASYNPRDVGLDESVLTQIHLLDSGLGGYRFPQSSSPYHPNHHQNSHHQQYYRFNSRNKPVPYSSNSNKITKGSKDTHALNSMTIPFILPSRKFPVSYSRLNNQNQNLNHYQYQLSSSSSSLQQSSHHPNHLQAYHNHHTQPKGFYQVYGFRTAASESKPQFFLPKSKPFKLRKSKFQQQQKQQQQQQQQTFLQPLPSSTSLSMTSAQASSSIPAGAAASASSSGSSNSAKFFDPSQSFLTPTLSDFETLSFTSQIDGVHQNGQSISPQSSPSSSSPSSSVAQQLSQGPLASIFGIRSIKGIRSLVSYLTGGVSG</sequence>
<evidence type="ECO:0000313" key="4">
    <source>
        <dbReference type="EnsemblMetazoa" id="KAF7489667.1"/>
    </source>
</evidence>